<dbReference type="GeneID" id="24137790"/>
<gene>
    <name evidence="1" type="ORF">SPRG_16139</name>
</gene>
<dbReference type="KEGG" id="spar:SPRG_16139"/>
<evidence type="ECO:0000313" key="2">
    <source>
        <dbReference type="Proteomes" id="UP000030745"/>
    </source>
</evidence>
<keyword evidence="2" id="KW-1185">Reference proteome</keyword>
<dbReference type="EMBL" id="KK583467">
    <property type="protein sequence ID" value="KDO18257.1"/>
    <property type="molecule type" value="Genomic_DNA"/>
</dbReference>
<sequence length="362" mass="38252">MLVASGVETTLAHLALDTLGDTTEAAAVRRAAGAVVAHERALDTTSVRKLLVDETTTLAPALTLALLRLVPPNDPSLPSLPWSSLLSMETPVDVCSRFAHSVLGLSETKRSAFRDLITEAWTTSHQSDAMLSVRAASLLLLSVAPRPSLASLLPAVSTVLVWSGPLDRFYAALLGDVLCVLSLLGALLRVTSDRFADPTLLERLLAPMAALLPRVLPLLLPQESTKLSTLSNHVAALLVHTEVAPAPLASILTSIAESGEVSIAPTHNLVAVAWRRLLGAADTMRLRGVSATDSFLLYASLLTGLFFASKTAQDDATALELPRHMATIYTTLCKPAVNAPVASAALALLINYVRANDTSKRA</sequence>
<reference evidence="1 2" key="1">
    <citation type="journal article" date="2013" name="PLoS Genet.">
        <title>Distinctive expansion of potential virulence genes in the genome of the oomycete fish pathogen Saprolegnia parasitica.</title>
        <authorList>
            <person name="Jiang R.H."/>
            <person name="de Bruijn I."/>
            <person name="Haas B.J."/>
            <person name="Belmonte R."/>
            <person name="Lobach L."/>
            <person name="Christie J."/>
            <person name="van den Ackerveken G."/>
            <person name="Bottin A."/>
            <person name="Bulone V."/>
            <person name="Diaz-Moreno S.M."/>
            <person name="Dumas B."/>
            <person name="Fan L."/>
            <person name="Gaulin E."/>
            <person name="Govers F."/>
            <person name="Grenville-Briggs L.J."/>
            <person name="Horner N.R."/>
            <person name="Levin J.Z."/>
            <person name="Mammella M."/>
            <person name="Meijer H.J."/>
            <person name="Morris P."/>
            <person name="Nusbaum C."/>
            <person name="Oome S."/>
            <person name="Phillips A.J."/>
            <person name="van Rooyen D."/>
            <person name="Rzeszutek E."/>
            <person name="Saraiva M."/>
            <person name="Secombes C.J."/>
            <person name="Seidl M.F."/>
            <person name="Snel B."/>
            <person name="Stassen J.H."/>
            <person name="Sykes S."/>
            <person name="Tripathy S."/>
            <person name="van den Berg H."/>
            <person name="Vega-Arreguin J.C."/>
            <person name="Wawra S."/>
            <person name="Young S.K."/>
            <person name="Zeng Q."/>
            <person name="Dieguez-Uribeondo J."/>
            <person name="Russ C."/>
            <person name="Tyler B.M."/>
            <person name="van West P."/>
        </authorList>
    </citation>
    <scope>NUCLEOTIDE SEQUENCE [LARGE SCALE GENOMIC DNA]</scope>
    <source>
        <strain evidence="1 2">CBS 223.65</strain>
    </source>
</reference>
<feature type="non-terminal residue" evidence="1">
    <location>
        <position position="362"/>
    </location>
</feature>
<dbReference type="AlphaFoldDB" id="A0A067BUI3"/>
<protein>
    <submittedName>
        <fullName evidence="1">Uncharacterized protein</fullName>
    </submittedName>
</protein>
<name>A0A067BUI3_SAPPC</name>
<evidence type="ECO:0000313" key="1">
    <source>
        <dbReference type="EMBL" id="KDO18257.1"/>
    </source>
</evidence>
<dbReference type="VEuPathDB" id="FungiDB:SPRG_16139"/>
<accession>A0A067BUI3</accession>
<dbReference type="Proteomes" id="UP000030745">
    <property type="component" value="Unassembled WGS sequence"/>
</dbReference>
<organism evidence="1 2">
    <name type="scientific">Saprolegnia parasitica (strain CBS 223.65)</name>
    <dbReference type="NCBI Taxonomy" id="695850"/>
    <lineage>
        <taxon>Eukaryota</taxon>
        <taxon>Sar</taxon>
        <taxon>Stramenopiles</taxon>
        <taxon>Oomycota</taxon>
        <taxon>Saprolegniomycetes</taxon>
        <taxon>Saprolegniales</taxon>
        <taxon>Saprolegniaceae</taxon>
        <taxon>Saprolegnia</taxon>
    </lineage>
</organism>
<dbReference type="RefSeq" id="XP_012211033.1">
    <property type="nucleotide sequence ID" value="XM_012355643.1"/>
</dbReference>
<proteinExistence type="predicted"/>